<accession>A0A6A6X0N5</accession>
<protein>
    <submittedName>
        <fullName evidence="1">Uncharacterized protein</fullName>
    </submittedName>
</protein>
<dbReference type="EMBL" id="MU002097">
    <property type="protein sequence ID" value="KAF2790050.1"/>
    <property type="molecule type" value="Genomic_DNA"/>
</dbReference>
<dbReference type="Proteomes" id="UP000799757">
    <property type="component" value="Unassembled WGS sequence"/>
</dbReference>
<evidence type="ECO:0000313" key="1">
    <source>
        <dbReference type="EMBL" id="KAF2790050.1"/>
    </source>
</evidence>
<reference evidence="1" key="1">
    <citation type="journal article" date="2020" name="Stud. Mycol.">
        <title>101 Dothideomycetes genomes: a test case for predicting lifestyles and emergence of pathogens.</title>
        <authorList>
            <person name="Haridas S."/>
            <person name="Albert R."/>
            <person name="Binder M."/>
            <person name="Bloem J."/>
            <person name="Labutti K."/>
            <person name="Salamov A."/>
            <person name="Andreopoulos B."/>
            <person name="Baker S."/>
            <person name="Barry K."/>
            <person name="Bills G."/>
            <person name="Bluhm B."/>
            <person name="Cannon C."/>
            <person name="Castanera R."/>
            <person name="Culley D."/>
            <person name="Daum C."/>
            <person name="Ezra D."/>
            <person name="Gonzalez J."/>
            <person name="Henrissat B."/>
            <person name="Kuo A."/>
            <person name="Liang C."/>
            <person name="Lipzen A."/>
            <person name="Lutzoni F."/>
            <person name="Magnuson J."/>
            <person name="Mondo S."/>
            <person name="Nolan M."/>
            <person name="Ohm R."/>
            <person name="Pangilinan J."/>
            <person name="Park H.-J."/>
            <person name="Ramirez L."/>
            <person name="Alfaro M."/>
            <person name="Sun H."/>
            <person name="Tritt A."/>
            <person name="Yoshinaga Y."/>
            <person name="Zwiers L.-H."/>
            <person name="Turgeon B."/>
            <person name="Goodwin S."/>
            <person name="Spatafora J."/>
            <person name="Crous P."/>
            <person name="Grigoriev I."/>
        </authorList>
    </citation>
    <scope>NUCLEOTIDE SEQUENCE</scope>
    <source>
        <strain evidence="1">CBS 109.77</strain>
    </source>
</reference>
<sequence length="78" mass="8872">MLGIVTLIQVKQATPRNGISSRTSLIRTSAPRQSIRGSELQDGRMYLDRRVTDSVPEYQRGVIFCWTSGRSIRTRAYI</sequence>
<gene>
    <name evidence="1" type="ORF">K505DRAFT_85600</name>
</gene>
<keyword evidence="2" id="KW-1185">Reference proteome</keyword>
<proteinExistence type="predicted"/>
<evidence type="ECO:0000313" key="2">
    <source>
        <dbReference type="Proteomes" id="UP000799757"/>
    </source>
</evidence>
<organism evidence="1 2">
    <name type="scientific">Melanomma pulvis-pyrius CBS 109.77</name>
    <dbReference type="NCBI Taxonomy" id="1314802"/>
    <lineage>
        <taxon>Eukaryota</taxon>
        <taxon>Fungi</taxon>
        <taxon>Dikarya</taxon>
        <taxon>Ascomycota</taxon>
        <taxon>Pezizomycotina</taxon>
        <taxon>Dothideomycetes</taxon>
        <taxon>Pleosporomycetidae</taxon>
        <taxon>Pleosporales</taxon>
        <taxon>Melanommataceae</taxon>
        <taxon>Melanomma</taxon>
    </lineage>
</organism>
<name>A0A6A6X0N5_9PLEO</name>
<dbReference type="AlphaFoldDB" id="A0A6A6X0N5"/>